<dbReference type="EnsemblPlants" id="AES65365">
    <property type="protein sequence ID" value="AES65365"/>
    <property type="gene ID" value="MTR_2g038400"/>
</dbReference>
<protein>
    <submittedName>
        <fullName evidence="16">Cation/H+ exchanger 3</fullName>
    </submittedName>
</protein>
<evidence type="ECO:0000256" key="4">
    <source>
        <dbReference type="ARBA" id="ARBA00022538"/>
    </source>
</evidence>
<accession>G7IIC2</accession>
<evidence type="ECO:0000256" key="7">
    <source>
        <dbReference type="ARBA" id="ARBA00022989"/>
    </source>
</evidence>
<dbReference type="STRING" id="3880.G7IIC2"/>
<dbReference type="GO" id="GO:0015385">
    <property type="term" value="F:sodium:proton antiporter activity"/>
    <property type="evidence" value="ECO:0007669"/>
    <property type="project" value="InterPro"/>
</dbReference>
<evidence type="ECO:0000256" key="11">
    <source>
        <dbReference type="ARBA" id="ARBA00023201"/>
    </source>
</evidence>
<dbReference type="EMBL" id="CM001218">
    <property type="protein sequence ID" value="AES65365.2"/>
    <property type="molecule type" value="Genomic_DNA"/>
</dbReference>
<feature type="transmembrane region" description="Helical" evidence="14">
    <location>
        <begin position="27"/>
        <end position="52"/>
    </location>
</feature>
<gene>
    <name evidence="16" type="ordered locus">MTR_2g038400</name>
</gene>
<organism evidence="16 18">
    <name type="scientific">Medicago truncatula</name>
    <name type="common">Barrel medic</name>
    <name type="synonym">Medicago tribuloides</name>
    <dbReference type="NCBI Taxonomy" id="3880"/>
    <lineage>
        <taxon>Eukaryota</taxon>
        <taxon>Viridiplantae</taxon>
        <taxon>Streptophyta</taxon>
        <taxon>Embryophyta</taxon>
        <taxon>Tracheophyta</taxon>
        <taxon>Spermatophyta</taxon>
        <taxon>Magnoliopsida</taxon>
        <taxon>eudicotyledons</taxon>
        <taxon>Gunneridae</taxon>
        <taxon>Pentapetalae</taxon>
        <taxon>rosids</taxon>
        <taxon>fabids</taxon>
        <taxon>Fabales</taxon>
        <taxon>Fabaceae</taxon>
        <taxon>Papilionoideae</taxon>
        <taxon>50 kb inversion clade</taxon>
        <taxon>NPAAA clade</taxon>
        <taxon>Hologalegina</taxon>
        <taxon>IRL clade</taxon>
        <taxon>Trifolieae</taxon>
        <taxon>Medicago</taxon>
    </lineage>
</organism>
<reference evidence="17" key="3">
    <citation type="submission" date="2015-04" db="UniProtKB">
        <authorList>
            <consortium name="EnsemblPlants"/>
        </authorList>
    </citation>
    <scope>IDENTIFICATION</scope>
    <source>
        <strain evidence="17">cv. Jemalong A17</strain>
    </source>
</reference>
<evidence type="ECO:0000256" key="8">
    <source>
        <dbReference type="ARBA" id="ARBA00023053"/>
    </source>
</evidence>
<reference evidence="16 18" key="2">
    <citation type="journal article" date="2014" name="BMC Genomics">
        <title>An improved genome release (version Mt4.0) for the model legume Medicago truncatula.</title>
        <authorList>
            <person name="Tang H."/>
            <person name="Krishnakumar V."/>
            <person name="Bidwell S."/>
            <person name="Rosen B."/>
            <person name="Chan A."/>
            <person name="Zhou S."/>
            <person name="Gentzbittel L."/>
            <person name="Childs K.L."/>
            <person name="Yandell M."/>
            <person name="Gundlach H."/>
            <person name="Mayer K.F."/>
            <person name="Schwartz D.C."/>
            <person name="Town C.D."/>
        </authorList>
    </citation>
    <scope>GENOME REANNOTATION</scope>
    <source>
        <strain evidence="17 18">cv. Jemalong A17</strain>
    </source>
</reference>
<keyword evidence="8" id="KW-0915">Sodium</keyword>
<dbReference type="PANTHER" id="PTHR10110">
    <property type="entry name" value="SODIUM/HYDROGEN EXCHANGER"/>
    <property type="match status" value="1"/>
</dbReference>
<feature type="transmembrane region" description="Helical" evidence="14">
    <location>
        <begin position="64"/>
        <end position="84"/>
    </location>
</feature>
<comment type="catalytic activity">
    <reaction evidence="13">
        <text>K(+)(in) + H(+)(out) = K(+)(out) + H(+)(in)</text>
        <dbReference type="Rhea" id="RHEA:29467"/>
        <dbReference type="ChEBI" id="CHEBI:15378"/>
        <dbReference type="ChEBI" id="CHEBI:29103"/>
    </reaction>
</comment>
<keyword evidence="18" id="KW-1185">Reference proteome</keyword>
<dbReference type="Pfam" id="PF00999">
    <property type="entry name" value="Na_H_Exchanger"/>
    <property type="match status" value="1"/>
</dbReference>
<dbReference type="AlphaFoldDB" id="G7IIC2"/>
<keyword evidence="6" id="KW-0630">Potassium</keyword>
<dbReference type="GO" id="GO:0005886">
    <property type="term" value="C:plasma membrane"/>
    <property type="evidence" value="ECO:0007669"/>
    <property type="project" value="UniProtKB-SubCell"/>
</dbReference>
<evidence type="ECO:0000256" key="3">
    <source>
        <dbReference type="ARBA" id="ARBA00022475"/>
    </source>
</evidence>
<evidence type="ECO:0000256" key="6">
    <source>
        <dbReference type="ARBA" id="ARBA00022958"/>
    </source>
</evidence>
<dbReference type="eggNOG" id="KOG1965">
    <property type="taxonomic scope" value="Eukaryota"/>
</dbReference>
<evidence type="ECO:0000256" key="13">
    <source>
        <dbReference type="ARBA" id="ARBA00047912"/>
    </source>
</evidence>
<dbReference type="InterPro" id="IPR018422">
    <property type="entry name" value="Cation/H_exchanger_CPA1"/>
</dbReference>
<keyword evidence="3" id="KW-1003">Cell membrane</keyword>
<evidence type="ECO:0000313" key="18">
    <source>
        <dbReference type="Proteomes" id="UP000002051"/>
    </source>
</evidence>
<keyword evidence="10 14" id="KW-0472">Membrane</keyword>
<keyword evidence="4" id="KW-0633">Potassium transport</keyword>
<name>G7IIC2_MEDTR</name>
<evidence type="ECO:0000256" key="14">
    <source>
        <dbReference type="SAM" id="Phobius"/>
    </source>
</evidence>
<evidence type="ECO:0000313" key="16">
    <source>
        <dbReference type="EMBL" id="AES65365.2"/>
    </source>
</evidence>
<evidence type="ECO:0000256" key="1">
    <source>
        <dbReference type="ARBA" id="ARBA00004651"/>
    </source>
</evidence>
<evidence type="ECO:0000256" key="9">
    <source>
        <dbReference type="ARBA" id="ARBA00023065"/>
    </source>
</evidence>
<sequence length="109" mass="11676">MEDEETRSTKLEVAMIKPCRVGCKLDVSIIMCILLLAGPGVVLSTIFLGTLLKLTFPYGWSWKTSLLLGGLLGASDPVAVVALLKELGASKKLSTIIEGESVMNDGYFV</sequence>
<dbReference type="Gene3D" id="6.10.140.1330">
    <property type="match status" value="1"/>
</dbReference>
<reference evidence="16 18" key="1">
    <citation type="journal article" date="2011" name="Nature">
        <title>The Medicago genome provides insight into the evolution of rhizobial symbioses.</title>
        <authorList>
            <person name="Young N.D."/>
            <person name="Debelle F."/>
            <person name="Oldroyd G.E."/>
            <person name="Geurts R."/>
            <person name="Cannon S.B."/>
            <person name="Udvardi M.K."/>
            <person name="Benedito V.A."/>
            <person name="Mayer K.F."/>
            <person name="Gouzy J."/>
            <person name="Schoof H."/>
            <person name="Van de Peer Y."/>
            <person name="Proost S."/>
            <person name="Cook D.R."/>
            <person name="Meyers B.C."/>
            <person name="Spannagl M."/>
            <person name="Cheung F."/>
            <person name="De Mita S."/>
            <person name="Krishnakumar V."/>
            <person name="Gundlach H."/>
            <person name="Zhou S."/>
            <person name="Mudge J."/>
            <person name="Bharti A.K."/>
            <person name="Murray J.D."/>
            <person name="Naoumkina M.A."/>
            <person name="Rosen B."/>
            <person name="Silverstein K.A."/>
            <person name="Tang H."/>
            <person name="Rombauts S."/>
            <person name="Zhao P.X."/>
            <person name="Zhou P."/>
            <person name="Barbe V."/>
            <person name="Bardou P."/>
            <person name="Bechner M."/>
            <person name="Bellec A."/>
            <person name="Berger A."/>
            <person name="Berges H."/>
            <person name="Bidwell S."/>
            <person name="Bisseling T."/>
            <person name="Choisne N."/>
            <person name="Couloux A."/>
            <person name="Denny R."/>
            <person name="Deshpande S."/>
            <person name="Dai X."/>
            <person name="Doyle J.J."/>
            <person name="Dudez A.M."/>
            <person name="Farmer A.D."/>
            <person name="Fouteau S."/>
            <person name="Franken C."/>
            <person name="Gibelin C."/>
            <person name="Gish J."/>
            <person name="Goldstein S."/>
            <person name="Gonzalez A.J."/>
            <person name="Green P.J."/>
            <person name="Hallab A."/>
            <person name="Hartog M."/>
            <person name="Hua A."/>
            <person name="Humphray S.J."/>
            <person name="Jeong D.H."/>
            <person name="Jing Y."/>
            <person name="Jocker A."/>
            <person name="Kenton S.M."/>
            <person name="Kim D.J."/>
            <person name="Klee K."/>
            <person name="Lai H."/>
            <person name="Lang C."/>
            <person name="Lin S."/>
            <person name="Macmil S.L."/>
            <person name="Magdelenat G."/>
            <person name="Matthews L."/>
            <person name="McCorrison J."/>
            <person name="Monaghan E.L."/>
            <person name="Mun J.H."/>
            <person name="Najar F.Z."/>
            <person name="Nicholson C."/>
            <person name="Noirot C."/>
            <person name="O'Bleness M."/>
            <person name="Paule C.R."/>
            <person name="Poulain J."/>
            <person name="Prion F."/>
            <person name="Qin B."/>
            <person name="Qu C."/>
            <person name="Retzel E.F."/>
            <person name="Riddle C."/>
            <person name="Sallet E."/>
            <person name="Samain S."/>
            <person name="Samson N."/>
            <person name="Sanders I."/>
            <person name="Saurat O."/>
            <person name="Scarpelli C."/>
            <person name="Schiex T."/>
            <person name="Segurens B."/>
            <person name="Severin A.J."/>
            <person name="Sherrier D.J."/>
            <person name="Shi R."/>
            <person name="Sims S."/>
            <person name="Singer S.R."/>
            <person name="Sinharoy S."/>
            <person name="Sterck L."/>
            <person name="Viollet A."/>
            <person name="Wang B.B."/>
            <person name="Wang K."/>
            <person name="Wang M."/>
            <person name="Wang X."/>
            <person name="Warfsmann J."/>
            <person name="Weissenbach J."/>
            <person name="White D.D."/>
            <person name="White J.D."/>
            <person name="Wiley G.B."/>
            <person name="Wincker P."/>
            <person name="Xing Y."/>
            <person name="Yang L."/>
            <person name="Yao Z."/>
            <person name="Ying F."/>
            <person name="Zhai J."/>
            <person name="Zhou L."/>
            <person name="Zuber A."/>
            <person name="Denarie J."/>
            <person name="Dixon R.A."/>
            <person name="May G.D."/>
            <person name="Schwartz D.C."/>
            <person name="Rogers J."/>
            <person name="Quetier F."/>
            <person name="Town C.D."/>
            <person name="Roe B.A."/>
        </authorList>
    </citation>
    <scope>NUCLEOTIDE SEQUENCE [LARGE SCALE GENOMIC DNA]</scope>
    <source>
        <strain evidence="16">A17</strain>
        <strain evidence="17 18">cv. Jemalong A17</strain>
    </source>
</reference>
<dbReference type="PANTHER" id="PTHR10110:SF86">
    <property type="entry name" value="SODIUM_HYDROGEN EXCHANGER 7"/>
    <property type="match status" value="1"/>
</dbReference>
<keyword evidence="2" id="KW-0813">Transport</keyword>
<dbReference type="InterPro" id="IPR006153">
    <property type="entry name" value="Cation/H_exchanger_TM"/>
</dbReference>
<accession>A0A0C3V1X5</accession>
<dbReference type="GO" id="GO:0006813">
    <property type="term" value="P:potassium ion transport"/>
    <property type="evidence" value="ECO:0007669"/>
    <property type="project" value="UniProtKB-KW"/>
</dbReference>
<evidence type="ECO:0000256" key="2">
    <source>
        <dbReference type="ARBA" id="ARBA00022448"/>
    </source>
</evidence>
<keyword evidence="11" id="KW-0739">Sodium transport</keyword>
<evidence type="ECO:0000256" key="5">
    <source>
        <dbReference type="ARBA" id="ARBA00022692"/>
    </source>
</evidence>
<keyword evidence="9" id="KW-0406">Ion transport</keyword>
<keyword evidence="7 14" id="KW-1133">Transmembrane helix</keyword>
<evidence type="ECO:0000259" key="15">
    <source>
        <dbReference type="Pfam" id="PF00999"/>
    </source>
</evidence>
<dbReference type="Proteomes" id="UP000002051">
    <property type="component" value="Chromosome 2"/>
</dbReference>
<comment type="subcellular location">
    <subcellularLocation>
        <location evidence="1">Cell membrane</location>
        <topology evidence="1">Multi-pass membrane protein</topology>
    </subcellularLocation>
</comment>
<keyword evidence="5 14" id="KW-0812">Transmembrane</keyword>
<comment type="catalytic activity">
    <reaction evidence="12">
        <text>Na(+)(in) + H(+)(out) = Na(+)(out) + H(+)(in)</text>
        <dbReference type="Rhea" id="RHEA:29419"/>
        <dbReference type="ChEBI" id="CHEBI:15378"/>
        <dbReference type="ChEBI" id="CHEBI:29101"/>
    </reaction>
</comment>
<dbReference type="HOGENOM" id="CLU_2187812_0_0_1"/>
<proteinExistence type="predicted"/>
<feature type="domain" description="Cation/H+ exchanger transmembrane" evidence="15">
    <location>
        <begin position="33"/>
        <end position="107"/>
    </location>
</feature>
<evidence type="ECO:0000256" key="10">
    <source>
        <dbReference type="ARBA" id="ARBA00023136"/>
    </source>
</evidence>
<evidence type="ECO:0000256" key="12">
    <source>
        <dbReference type="ARBA" id="ARBA00047524"/>
    </source>
</evidence>
<evidence type="ECO:0000313" key="17">
    <source>
        <dbReference type="EnsemblPlants" id="AES65365"/>
    </source>
</evidence>
<dbReference type="PaxDb" id="3880-AES65365"/>